<accession>A0A650CNF8</accession>
<keyword evidence="13" id="KW-1185">Reference proteome</keyword>
<keyword evidence="5" id="KW-0227">DNA damage</keyword>
<dbReference type="EMBL" id="CP045483">
    <property type="protein sequence ID" value="QGR19390.1"/>
    <property type="molecule type" value="Genomic_DNA"/>
</dbReference>
<evidence type="ECO:0000313" key="13">
    <source>
        <dbReference type="Proteomes" id="UP000423396"/>
    </source>
</evidence>
<evidence type="ECO:0000256" key="4">
    <source>
        <dbReference type="ARBA" id="ARBA00022723"/>
    </source>
</evidence>
<proteinExistence type="inferred from homology"/>
<keyword evidence="7" id="KW-0408">Iron</keyword>
<feature type="domain" description="HhH-GPD" evidence="11">
    <location>
        <begin position="46"/>
        <end position="197"/>
    </location>
</feature>
<sequence>MRMCTATQIYELLRDAYKSLNEEEFIAYYVCKRSGDIFKTLIATILSQNSTDKSAMIAYKNLEEKIGIEPKLLVNVKIEDIISAIRICGLSNSKARYIRNAAKAFLEHKLEFKDCDTFRNFLLSIEGVGYKTADVVLVTCLKCKAFPVDTHIKRVITRLGILGKSPSYKDISNYFLGFLESEDLLNLHHLLIYHGRRTCKARKPLCDSCVLKNCCEFYTGMAQPSSPQAT</sequence>
<dbReference type="GO" id="GO:0051539">
    <property type="term" value="F:4 iron, 4 sulfur cluster binding"/>
    <property type="evidence" value="ECO:0007669"/>
    <property type="project" value="UniProtKB-KW"/>
</dbReference>
<dbReference type="SMART" id="SM00478">
    <property type="entry name" value="ENDO3c"/>
    <property type="match status" value="1"/>
</dbReference>
<evidence type="ECO:0000256" key="9">
    <source>
        <dbReference type="ARBA" id="ARBA00023204"/>
    </source>
</evidence>
<keyword evidence="12" id="KW-0540">Nuclease</keyword>
<dbReference type="SMART" id="SM00525">
    <property type="entry name" value="FES"/>
    <property type="match status" value="1"/>
</dbReference>
<evidence type="ECO:0000259" key="11">
    <source>
        <dbReference type="SMART" id="SM00478"/>
    </source>
</evidence>
<keyword evidence="8" id="KW-0411">Iron-sulfur</keyword>
<dbReference type="GO" id="GO:0006285">
    <property type="term" value="P:base-excision repair, AP site formation"/>
    <property type="evidence" value="ECO:0007669"/>
    <property type="project" value="TreeGrafter"/>
</dbReference>
<keyword evidence="3" id="KW-0004">4Fe-4S</keyword>
<evidence type="ECO:0000256" key="5">
    <source>
        <dbReference type="ARBA" id="ARBA00022763"/>
    </source>
</evidence>
<dbReference type="GO" id="GO:0019104">
    <property type="term" value="F:DNA N-glycosylase activity"/>
    <property type="evidence" value="ECO:0007669"/>
    <property type="project" value="TreeGrafter"/>
</dbReference>
<keyword evidence="9" id="KW-0234">DNA repair</keyword>
<dbReference type="GO" id="GO:0004519">
    <property type="term" value="F:endonuclease activity"/>
    <property type="evidence" value="ECO:0007669"/>
    <property type="project" value="UniProtKB-KW"/>
</dbReference>
<evidence type="ECO:0000256" key="7">
    <source>
        <dbReference type="ARBA" id="ARBA00023004"/>
    </source>
</evidence>
<keyword evidence="4" id="KW-0479">Metal-binding</keyword>
<dbReference type="CDD" id="cd00056">
    <property type="entry name" value="ENDO3c"/>
    <property type="match status" value="1"/>
</dbReference>
<dbReference type="PANTHER" id="PTHR10359">
    <property type="entry name" value="A/G-SPECIFIC ADENINE GLYCOSYLASE/ENDONUCLEASE III"/>
    <property type="match status" value="1"/>
</dbReference>
<keyword evidence="12" id="KW-0255">Endonuclease</keyword>
<dbReference type="Proteomes" id="UP000423396">
    <property type="component" value="Chromosome"/>
</dbReference>
<dbReference type="Gene3D" id="1.10.1670.10">
    <property type="entry name" value="Helix-hairpin-Helix base-excision DNA repair enzymes (C-terminal)"/>
    <property type="match status" value="1"/>
</dbReference>
<dbReference type="GO" id="GO:0046872">
    <property type="term" value="F:metal ion binding"/>
    <property type="evidence" value="ECO:0007669"/>
    <property type="project" value="UniProtKB-KW"/>
</dbReference>
<dbReference type="SUPFAM" id="SSF48150">
    <property type="entry name" value="DNA-glycosylase"/>
    <property type="match status" value="1"/>
</dbReference>
<evidence type="ECO:0000256" key="8">
    <source>
        <dbReference type="ARBA" id="ARBA00023014"/>
    </source>
</evidence>
<keyword evidence="6" id="KW-0378">Hydrolase</keyword>
<dbReference type="KEGG" id="sazo:D1868_04935"/>
<gene>
    <name evidence="12" type="ORF">D1868_04935</name>
</gene>
<dbReference type="InterPro" id="IPR023170">
    <property type="entry name" value="HhH_base_excis_C"/>
</dbReference>
<dbReference type="PANTHER" id="PTHR10359:SF18">
    <property type="entry name" value="ENDONUCLEASE III"/>
    <property type="match status" value="1"/>
</dbReference>
<evidence type="ECO:0000256" key="1">
    <source>
        <dbReference type="ARBA" id="ARBA00001966"/>
    </source>
</evidence>
<organism evidence="12 13">
    <name type="scientific">Stygiolobus azoricus</name>
    <dbReference type="NCBI Taxonomy" id="41675"/>
    <lineage>
        <taxon>Archaea</taxon>
        <taxon>Thermoproteota</taxon>
        <taxon>Thermoprotei</taxon>
        <taxon>Sulfolobales</taxon>
        <taxon>Sulfolobaceae</taxon>
        <taxon>Stygiolobus</taxon>
    </lineage>
</organism>
<dbReference type="Gene3D" id="1.10.340.30">
    <property type="entry name" value="Hypothetical protein, domain 2"/>
    <property type="match status" value="1"/>
</dbReference>
<evidence type="ECO:0000256" key="6">
    <source>
        <dbReference type="ARBA" id="ARBA00022801"/>
    </source>
</evidence>
<dbReference type="InterPro" id="IPR011257">
    <property type="entry name" value="DNA_glycosylase"/>
</dbReference>
<reference evidence="12 13" key="1">
    <citation type="submission" date="2019-10" db="EMBL/GenBank/DDBJ databases">
        <title>Genome Sequences from Six Type Strain Members of the Archaeal Family Sulfolobaceae: Acidianus ambivalens, Acidianus infernus, Metallosphaera prunae, Stygiolobus azoricus, Sulfolobus metallicus, and Sulfurisphaera ohwakuensis.</title>
        <authorList>
            <person name="Counts J.A."/>
            <person name="Kelly R.M."/>
        </authorList>
    </citation>
    <scope>NUCLEOTIDE SEQUENCE [LARGE SCALE GENOMIC DNA]</scope>
    <source>
        <strain evidence="12 13">FC6</strain>
    </source>
</reference>
<protein>
    <submittedName>
        <fullName evidence="12">Endonuclease III domain-containing protein</fullName>
    </submittedName>
</protein>
<dbReference type="PIRSF" id="PIRSF001435">
    <property type="entry name" value="Nth"/>
    <property type="match status" value="1"/>
</dbReference>
<evidence type="ECO:0000256" key="2">
    <source>
        <dbReference type="ARBA" id="ARBA00008343"/>
    </source>
</evidence>
<evidence type="ECO:0000313" key="12">
    <source>
        <dbReference type="EMBL" id="QGR19390.1"/>
    </source>
</evidence>
<dbReference type="InterPro" id="IPR003265">
    <property type="entry name" value="HhH-GPD_domain"/>
</dbReference>
<comment type="similarity">
    <text evidence="2">Belongs to the Nth/MutY family.</text>
</comment>
<dbReference type="InterPro" id="IPR004035">
    <property type="entry name" value="Endouclease-III_FeS-bd_BS"/>
</dbReference>
<dbReference type="PROSITE" id="PS00764">
    <property type="entry name" value="ENDONUCLEASE_III_1"/>
    <property type="match status" value="1"/>
</dbReference>
<dbReference type="Pfam" id="PF00730">
    <property type="entry name" value="HhH-GPD"/>
    <property type="match status" value="1"/>
</dbReference>
<evidence type="ECO:0000256" key="3">
    <source>
        <dbReference type="ARBA" id="ARBA00022485"/>
    </source>
</evidence>
<name>A0A650CNF8_9CREN</name>
<dbReference type="InterPro" id="IPR003651">
    <property type="entry name" value="Endonuclease3_FeS-loop_motif"/>
</dbReference>
<dbReference type="AlphaFoldDB" id="A0A650CNF8"/>
<comment type="cofactor">
    <cofactor evidence="1">
        <name>[4Fe-4S] cluster</name>
        <dbReference type="ChEBI" id="CHEBI:49883"/>
    </cofactor>
</comment>
<evidence type="ECO:0000256" key="10">
    <source>
        <dbReference type="ARBA" id="ARBA00023295"/>
    </source>
</evidence>
<keyword evidence="10" id="KW-0326">Glycosidase</keyword>